<feature type="transmembrane region" description="Helical" evidence="1">
    <location>
        <begin position="59"/>
        <end position="80"/>
    </location>
</feature>
<reference evidence="2" key="1">
    <citation type="submission" date="2017-04" db="EMBL/GenBank/DDBJ databases">
        <title>Genome deletions in a multicellular cyanobacterial endosymbiont for morphological adaptation in marine diatoms.</title>
        <authorList>
            <person name="Wang Y."/>
            <person name="Gao H."/>
            <person name="Li R."/>
            <person name="Xu X."/>
        </authorList>
    </citation>
    <scope>NUCLEOTIDE SEQUENCE</scope>
    <source>
        <strain evidence="2">FACHB 800</strain>
    </source>
</reference>
<sequence length="190" mass="20489">MQSESAVRSHSPKLQEIAKTIRITGWIAFWVQLAFAVVSSLALLFAATGRGFTNQPSRGLGAGIFWAILGIIVLFFSIYWDFLYMRKGRFLANPNPVLHPSKADTVRAIKLGVVASVIGILLTLFGLGSTVGVLVAKSISQPPGVAITDPNKIIRALDVFVLVANVNGIAGHFVGLLAALWLFIRIDHNP</sequence>
<name>A0A975T5Q7_9NOST</name>
<protein>
    <recommendedName>
        <fullName evidence="4">DUF3611 family protein</fullName>
    </recommendedName>
</protein>
<dbReference type="PANTHER" id="PTHR34548:SF2">
    <property type="entry name" value="PROTEIN TIC 21, CHLOROPLASTIC"/>
    <property type="match status" value="1"/>
</dbReference>
<evidence type="ECO:0000313" key="2">
    <source>
        <dbReference type="EMBL" id="QXE22627.1"/>
    </source>
</evidence>
<keyword evidence="1" id="KW-0812">Transmembrane</keyword>
<proteinExistence type="predicted"/>
<evidence type="ECO:0000256" key="1">
    <source>
        <dbReference type="SAM" id="Phobius"/>
    </source>
</evidence>
<evidence type="ECO:0008006" key="4">
    <source>
        <dbReference type="Google" id="ProtNLM"/>
    </source>
</evidence>
<accession>A0A975T5Q7</accession>
<gene>
    <name evidence="2" type="ORF">B6N60_01312</name>
</gene>
<evidence type="ECO:0000313" key="3">
    <source>
        <dbReference type="Proteomes" id="UP000683511"/>
    </source>
</evidence>
<feature type="transmembrane region" description="Helical" evidence="1">
    <location>
        <begin position="21"/>
        <end position="47"/>
    </location>
</feature>
<dbReference type="PANTHER" id="PTHR34548">
    <property type="entry name" value="PROTEIN TIC 21, CHLOROPLASTIC"/>
    <property type="match status" value="1"/>
</dbReference>
<dbReference type="InterPro" id="IPR022051">
    <property type="entry name" value="DUF3611"/>
</dbReference>
<dbReference type="EMBL" id="CP021056">
    <property type="protein sequence ID" value="QXE22627.1"/>
    <property type="molecule type" value="Genomic_DNA"/>
</dbReference>
<feature type="transmembrane region" description="Helical" evidence="1">
    <location>
        <begin position="111"/>
        <end position="139"/>
    </location>
</feature>
<dbReference type="AlphaFoldDB" id="A0A975T5Q7"/>
<dbReference type="RefSeq" id="WP_190601818.1">
    <property type="nucleotide sequence ID" value="NZ_CP021056.1"/>
</dbReference>
<dbReference type="Proteomes" id="UP000683511">
    <property type="component" value="Chromosome"/>
</dbReference>
<dbReference type="KEGG" id="rsin:B6N60_01312"/>
<dbReference type="Pfam" id="PF12263">
    <property type="entry name" value="DUF3611"/>
    <property type="match status" value="1"/>
</dbReference>
<keyword evidence="1" id="KW-0472">Membrane</keyword>
<organism evidence="2 3">
    <name type="scientific">Richelia sinica FACHB-800</name>
    <dbReference type="NCBI Taxonomy" id="1357546"/>
    <lineage>
        <taxon>Bacteria</taxon>
        <taxon>Bacillati</taxon>
        <taxon>Cyanobacteriota</taxon>
        <taxon>Cyanophyceae</taxon>
        <taxon>Nostocales</taxon>
        <taxon>Nostocaceae</taxon>
        <taxon>Richelia</taxon>
    </lineage>
</organism>
<feature type="transmembrane region" description="Helical" evidence="1">
    <location>
        <begin position="159"/>
        <end position="184"/>
    </location>
</feature>
<keyword evidence="1" id="KW-1133">Transmembrane helix</keyword>
<keyword evidence="3" id="KW-1185">Reference proteome</keyword>